<evidence type="ECO:0000313" key="10">
    <source>
        <dbReference type="Proteomes" id="UP000324632"/>
    </source>
</evidence>
<dbReference type="Pfam" id="PF17779">
    <property type="entry name" value="WHD_NOD2"/>
    <property type="match status" value="1"/>
</dbReference>
<evidence type="ECO:0000259" key="7">
    <source>
        <dbReference type="PROSITE" id="PS50824"/>
    </source>
</evidence>
<name>A0A5A9PI01_9TELE</name>
<comment type="caution">
    <text evidence="9">The sequence shown here is derived from an EMBL/GenBank/DDBJ whole genome shotgun (WGS) entry which is preliminary data.</text>
</comment>
<dbReference type="Gene3D" id="3.40.50.300">
    <property type="entry name" value="P-loop containing nucleotide triphosphate hydrolases"/>
    <property type="match status" value="1"/>
</dbReference>
<dbReference type="Gene3D" id="1.10.533.10">
    <property type="entry name" value="Death Domain, Fas"/>
    <property type="match status" value="1"/>
</dbReference>
<evidence type="ECO:0000313" key="9">
    <source>
        <dbReference type="EMBL" id="KAA0721523.1"/>
    </source>
</evidence>
<protein>
    <submittedName>
        <fullName evidence="9">NLR family CARD domain-containing protein 3 CARD15-like protein</fullName>
    </submittedName>
</protein>
<evidence type="ECO:0000256" key="3">
    <source>
        <dbReference type="ARBA" id="ARBA00022614"/>
    </source>
</evidence>
<dbReference type="SMART" id="SM01289">
    <property type="entry name" value="PYRIN"/>
    <property type="match status" value="1"/>
</dbReference>
<evidence type="ECO:0000256" key="4">
    <source>
        <dbReference type="ARBA" id="ARBA00022737"/>
    </source>
</evidence>
<dbReference type="InterPro" id="IPR027417">
    <property type="entry name" value="P-loop_NTPase"/>
</dbReference>
<evidence type="ECO:0000259" key="8">
    <source>
        <dbReference type="PROSITE" id="PS50837"/>
    </source>
</evidence>
<keyword evidence="3" id="KW-0433">Leucine-rich repeat</keyword>
<dbReference type="FunFam" id="3.40.50.300:FF:000210">
    <property type="entry name" value="Si:dkey-16p6.1"/>
    <property type="match status" value="1"/>
</dbReference>
<evidence type="ECO:0000256" key="1">
    <source>
        <dbReference type="ARBA" id="ARBA00004496"/>
    </source>
</evidence>
<accession>A0A5A9PI01</accession>
<dbReference type="PANTHER" id="PTHR24106">
    <property type="entry name" value="NACHT, LRR AND CARD DOMAINS-CONTAINING"/>
    <property type="match status" value="1"/>
</dbReference>
<dbReference type="Gene3D" id="3.80.10.10">
    <property type="entry name" value="Ribonuclease Inhibitor"/>
    <property type="match status" value="1"/>
</dbReference>
<keyword evidence="6" id="KW-0067">ATP-binding</keyword>
<dbReference type="SUPFAM" id="SSF47986">
    <property type="entry name" value="DEATH domain"/>
    <property type="match status" value="1"/>
</dbReference>
<dbReference type="InterPro" id="IPR051261">
    <property type="entry name" value="NLR"/>
</dbReference>
<dbReference type="PROSITE" id="PS50837">
    <property type="entry name" value="NACHT"/>
    <property type="match status" value="1"/>
</dbReference>
<keyword evidence="2" id="KW-0963">Cytoplasm</keyword>
<dbReference type="InterPro" id="IPR011029">
    <property type="entry name" value="DEATH-like_dom_sf"/>
</dbReference>
<keyword evidence="5" id="KW-0547">Nucleotide-binding</keyword>
<dbReference type="CDD" id="cd08321">
    <property type="entry name" value="Pyrin_ASC-like"/>
    <property type="match status" value="1"/>
</dbReference>
<dbReference type="InterPro" id="IPR004020">
    <property type="entry name" value="DAPIN"/>
</dbReference>
<evidence type="ECO:0000256" key="2">
    <source>
        <dbReference type="ARBA" id="ARBA00022490"/>
    </source>
</evidence>
<proteinExistence type="predicted"/>
<dbReference type="InterPro" id="IPR007111">
    <property type="entry name" value="NACHT_NTPase"/>
</dbReference>
<evidence type="ECO:0000256" key="5">
    <source>
        <dbReference type="ARBA" id="ARBA00022741"/>
    </source>
</evidence>
<sequence>MVSVKEILVDSLKDLKEAELKAFQWHLKEASDIKVYELEKADVFDTVDKIVERETQEEAVKITLKILRKMNQNQLAEELENKHKEGAVDSKAVDVDYNEFSNTLKKLLKQDYERILDGNSEQKTYLTDIYTDLYIVKNKTGGVVNEHEVRQIELNRAAEDTLVMCNDIFKVQRDTGRQNRKVLTLGIAGVGKTVSVSKFILDWAEGKENQEIIFIIPLAFRELNLISGNHSLMGLINKKLLGSDKQLSSLPKEEGKVMFIFDGLDECRFSFSFKNSEGFTDVTKETTVDVIITNLIKKNLIPSALIWITSRPAAAHLIPPDHIDQVTEIRGFNDEQKEKYFTRNSKPDMSERIISHIKRSRSLHIMCHIPVFCWICLSVLQPLMTRENQDKTPTTLTGMYIYFLLSQMKRMKEKKQSASLPQSFEDVVLKLGKLAFKQLQKGNLIFYEKDLEECGLDERDGLFLSGLCTQMFQKEKPVSGRKVFSFVHLSVQEFLAALYVLFIYRNKKTNPFRLTLVDKLKMTFKKNSLVDLHKIAVEKALQSENGHLDLLLRFLMGLSLESNHNDLKDLLPSLKIKAEHMGQTIEYIKQTIQNEESSEKSINLFHCLNELNDDSLITEIQKYLNSDGLSAQDLSSVQWSALVFVLLMSEETQEMFEMQKYRRSDEAVIRLLPVIRNTRRALLQNCNLRLKSVV</sequence>
<comment type="subcellular location">
    <subcellularLocation>
        <location evidence="1">Cytoplasm</location>
    </subcellularLocation>
</comment>
<dbReference type="SMART" id="SM01288">
    <property type="entry name" value="FISNA"/>
    <property type="match status" value="1"/>
</dbReference>
<dbReference type="Proteomes" id="UP000324632">
    <property type="component" value="Chromosome 5"/>
</dbReference>
<dbReference type="InterPro" id="IPR041267">
    <property type="entry name" value="NLRP_HD2"/>
</dbReference>
<dbReference type="InterPro" id="IPR029495">
    <property type="entry name" value="NACHT-assoc"/>
</dbReference>
<reference evidence="9 10" key="1">
    <citation type="journal article" date="2019" name="Mol. Ecol. Resour.">
        <title>Chromosome-level genome assembly of Triplophysa tibetana, a fish adapted to the harsh high-altitude environment of the Tibetan Plateau.</title>
        <authorList>
            <person name="Yang X."/>
            <person name="Liu H."/>
            <person name="Ma Z."/>
            <person name="Zou Y."/>
            <person name="Zou M."/>
            <person name="Mao Y."/>
            <person name="Li X."/>
            <person name="Wang H."/>
            <person name="Chen T."/>
            <person name="Wang W."/>
            <person name="Yang R."/>
        </authorList>
    </citation>
    <scope>NUCLEOTIDE SEQUENCE [LARGE SCALE GENOMIC DNA]</scope>
    <source>
        <strain evidence="9">TTIB1903HZAU</strain>
        <tissue evidence="9">Muscle</tissue>
    </source>
</reference>
<evidence type="ECO:0000256" key="6">
    <source>
        <dbReference type="ARBA" id="ARBA00022840"/>
    </source>
</evidence>
<keyword evidence="4" id="KW-0677">Repeat</keyword>
<dbReference type="Pfam" id="PF14484">
    <property type="entry name" value="FISNA"/>
    <property type="match status" value="1"/>
</dbReference>
<dbReference type="Pfam" id="PF17776">
    <property type="entry name" value="NLRC4_HD2"/>
    <property type="match status" value="1"/>
</dbReference>
<organism evidence="9 10">
    <name type="scientific">Triplophysa tibetana</name>
    <dbReference type="NCBI Taxonomy" id="1572043"/>
    <lineage>
        <taxon>Eukaryota</taxon>
        <taxon>Metazoa</taxon>
        <taxon>Chordata</taxon>
        <taxon>Craniata</taxon>
        <taxon>Vertebrata</taxon>
        <taxon>Euteleostomi</taxon>
        <taxon>Actinopterygii</taxon>
        <taxon>Neopterygii</taxon>
        <taxon>Teleostei</taxon>
        <taxon>Ostariophysi</taxon>
        <taxon>Cypriniformes</taxon>
        <taxon>Nemacheilidae</taxon>
        <taxon>Triplophysa</taxon>
    </lineage>
</organism>
<feature type="domain" description="Pyrin" evidence="7">
    <location>
        <begin position="1"/>
        <end position="85"/>
    </location>
</feature>
<keyword evidence="10" id="KW-1185">Reference proteome</keyword>
<dbReference type="PROSITE" id="PS50824">
    <property type="entry name" value="DAPIN"/>
    <property type="match status" value="1"/>
</dbReference>
<dbReference type="GO" id="GO:0005737">
    <property type="term" value="C:cytoplasm"/>
    <property type="evidence" value="ECO:0007669"/>
    <property type="project" value="UniProtKB-SubCell"/>
</dbReference>
<dbReference type="GO" id="GO:0005524">
    <property type="term" value="F:ATP binding"/>
    <property type="evidence" value="ECO:0007669"/>
    <property type="project" value="UniProtKB-KW"/>
</dbReference>
<dbReference type="InterPro" id="IPR032675">
    <property type="entry name" value="LRR_dom_sf"/>
</dbReference>
<feature type="domain" description="NACHT" evidence="8">
    <location>
        <begin position="180"/>
        <end position="314"/>
    </location>
</feature>
<dbReference type="Pfam" id="PF05729">
    <property type="entry name" value="NACHT"/>
    <property type="match status" value="1"/>
</dbReference>
<dbReference type="InterPro" id="IPR041075">
    <property type="entry name" value="NOD1/2_WH"/>
</dbReference>
<dbReference type="Pfam" id="PF02758">
    <property type="entry name" value="PYRIN"/>
    <property type="match status" value="1"/>
</dbReference>
<dbReference type="EMBL" id="SOYY01000005">
    <property type="protein sequence ID" value="KAA0721523.1"/>
    <property type="molecule type" value="Genomic_DNA"/>
</dbReference>
<dbReference type="AlphaFoldDB" id="A0A5A9PI01"/>
<gene>
    <name evidence="9" type="ORF">E1301_Tti021150</name>
</gene>